<keyword evidence="4" id="KW-0520">NAD</keyword>
<organism evidence="9">
    <name type="scientific">hydrothermal vent metagenome</name>
    <dbReference type="NCBI Taxonomy" id="652676"/>
    <lineage>
        <taxon>unclassified sequences</taxon>
        <taxon>metagenomes</taxon>
        <taxon>ecological metagenomes</taxon>
    </lineage>
</organism>
<evidence type="ECO:0000256" key="2">
    <source>
        <dbReference type="ARBA" id="ARBA00012884"/>
    </source>
</evidence>
<dbReference type="GO" id="GO:0004657">
    <property type="term" value="F:proline dehydrogenase activity"/>
    <property type="evidence" value="ECO:0007669"/>
    <property type="project" value="InterPro"/>
</dbReference>
<dbReference type="PANTHER" id="PTHR42862">
    <property type="entry name" value="DELTA-1-PYRROLINE-5-CARBOXYLATE DEHYDROGENASE 1, ISOFORM A-RELATED"/>
    <property type="match status" value="1"/>
</dbReference>
<gene>
    <name evidence="9" type="ORF">MNBD_GAMMA08-1756</name>
</gene>
<dbReference type="FunFam" id="3.40.605.10:FF:000045">
    <property type="entry name" value="1-pyrroline-5-carboxylate dehydrogenase 1"/>
    <property type="match status" value="1"/>
</dbReference>
<keyword evidence="3 9" id="KW-0560">Oxidoreductase</keyword>
<sequence length="993" mass="111459">MATQHSLHDPLQQQIEDCGQRLFDAISNSTGAHKQANQWLELLINRTISDADFRIQCLRFIDVLPSLNDDQVLAEHLQEYFSDLQLPRLAQWGLKQTDTKWATRIAAPTVRYTLRGLARKFMGGHKLHHAMNCISRLRHKNMNFTLDLLGEATISEIESEAYQQHYLQMLNDLTEPVNNWSHNSLLDNSPESNSPRLNLSIKLSSLYSQINSAAPQTSINEIAKRLRPILRSAIKNNAFITIDMEQYDLKNIVLNCFKQIIMEDEFKSWPHIGLAMQAYLKDTYSDLENLITLLKKRGTPVTVRLVRGAYWDYETVIAQQNNWPCPVWQNKCDTDFNYEKCLTLLLTSNKNIFTAIATHNPRSIAFAMALIENLSLKNNQFEFQMLYGMAEPLKPALVELGYRLRVYVPFGETLPGMAYLVRRLLENTSGQSLLDSGFGEQPVLINEHSFDAPLNSQKSVQLKSVENYVFKNTPILRFTTQQLHDDFKLQLEKTSQQLGKDYPLIINGKEIFTDHKINSYNPANPSQLIGRVSCANHQAANEALNAALSAFELWKNTPVQQRADYLRSVAVLLSKRRIEFSSWQVLEAGKSWQEADGDVSEAIDFLNYYAQQAELIDKGISTNVSGETNKLFYKPRGVSLVIPPWNFPLAILCGMLSAAIVTGNTCILKPSSLTSVVAAKFMQLWQEVNLPNGVINFLPGPGKIIGEYLARKSEIDIIAFTGSLQVGSTLLRIGSHLQPGQKNIKKVIAEMGGKNAIIIDNDADLDDAVLGVVHSAFAFQGQKCSAASRVIVVKNIYDKFVKRLIEATKSLTIGPPENPHNFIGPVIDKSSFDRITQSINHAQQFFQLHNYKALSDNNAGYFIKPCIFTDVDPSSPLAQEEIFGPVLAVLKADDFKQAINIANNTRYALTGGVYSRQPSHLQYAKENFDVGNLYLNRKTTGAIVGRQPFGGFKMSGAGSKAGGTEYLLQFMHAYCVTENTLRRGFAPDEDNND</sequence>
<evidence type="ECO:0000256" key="5">
    <source>
        <dbReference type="ARBA" id="ARBA00048142"/>
    </source>
</evidence>
<feature type="domain" description="Proline utilization A N-terminal" evidence="8">
    <location>
        <begin position="13"/>
        <end position="121"/>
    </location>
</feature>
<dbReference type="InterPro" id="IPR041514">
    <property type="entry name" value="PutA_N"/>
</dbReference>
<dbReference type="GO" id="GO:0003842">
    <property type="term" value="F:L-glutamate gamma-semialdehyde dehydrogenase activity"/>
    <property type="evidence" value="ECO:0007669"/>
    <property type="project" value="UniProtKB-EC"/>
</dbReference>
<dbReference type="SUPFAM" id="SSF53720">
    <property type="entry name" value="ALDH-like"/>
    <property type="match status" value="1"/>
</dbReference>
<dbReference type="PIRSF" id="PIRSF000197">
    <property type="entry name" value="Bifunct_PutA"/>
    <property type="match status" value="1"/>
</dbReference>
<dbReference type="InterPro" id="IPR029510">
    <property type="entry name" value="Ald_DH_CS_GLU"/>
</dbReference>
<evidence type="ECO:0000259" key="6">
    <source>
        <dbReference type="Pfam" id="PF00171"/>
    </source>
</evidence>
<dbReference type="InterPro" id="IPR029041">
    <property type="entry name" value="FAD-linked_oxidoreductase-like"/>
</dbReference>
<dbReference type="PANTHER" id="PTHR42862:SF1">
    <property type="entry name" value="DELTA-1-PYRROLINE-5-CARBOXYLATE DEHYDROGENASE 2, ISOFORM A-RELATED"/>
    <property type="match status" value="1"/>
</dbReference>
<dbReference type="GO" id="GO:0003700">
    <property type="term" value="F:DNA-binding transcription factor activity"/>
    <property type="evidence" value="ECO:0007669"/>
    <property type="project" value="InterPro"/>
</dbReference>
<comment type="pathway">
    <text evidence="1">Amino-acid degradation; L-proline degradation into L-glutamate; L-glutamate from L-proline: step 2/2.</text>
</comment>
<dbReference type="InterPro" id="IPR016160">
    <property type="entry name" value="Ald_DH_CS_CYS"/>
</dbReference>
<dbReference type="InterPro" id="IPR015590">
    <property type="entry name" value="Aldehyde_DH_dom"/>
</dbReference>
<dbReference type="InterPro" id="IPR016163">
    <property type="entry name" value="Ald_DH_C"/>
</dbReference>
<dbReference type="PROSITE" id="PS00687">
    <property type="entry name" value="ALDEHYDE_DEHYDR_GLU"/>
    <property type="match status" value="1"/>
</dbReference>
<dbReference type="InterPro" id="IPR016161">
    <property type="entry name" value="Ald_DH/histidinol_DH"/>
</dbReference>
<dbReference type="SUPFAM" id="SSF51730">
    <property type="entry name" value="FAD-linked oxidoreductase"/>
    <property type="match status" value="1"/>
</dbReference>
<accession>A0A3B0XS55</accession>
<protein>
    <recommendedName>
        <fullName evidence="2">L-glutamate gamma-semialdehyde dehydrogenase</fullName>
        <ecNumber evidence="2">1.2.1.88</ecNumber>
    </recommendedName>
</protein>
<dbReference type="NCBIfam" id="TIGR01237">
    <property type="entry name" value="D1pyr5carbox2"/>
    <property type="match status" value="1"/>
</dbReference>
<dbReference type="AlphaFoldDB" id="A0A3B0XS55"/>
<evidence type="ECO:0000256" key="3">
    <source>
        <dbReference type="ARBA" id="ARBA00023002"/>
    </source>
</evidence>
<evidence type="ECO:0000259" key="8">
    <source>
        <dbReference type="Pfam" id="PF18083"/>
    </source>
</evidence>
<dbReference type="Pfam" id="PF18083">
    <property type="entry name" value="PutA_N"/>
    <property type="match status" value="1"/>
</dbReference>
<feature type="domain" description="Aldehyde dehydrogenase" evidence="6">
    <location>
        <begin position="515"/>
        <end position="972"/>
    </location>
</feature>
<dbReference type="InterPro" id="IPR002872">
    <property type="entry name" value="Proline_DH_dom"/>
</dbReference>
<dbReference type="EMBL" id="UOFH01000295">
    <property type="protein sequence ID" value="VAW64709.1"/>
    <property type="molecule type" value="Genomic_DNA"/>
</dbReference>
<dbReference type="InterPro" id="IPR016162">
    <property type="entry name" value="Ald_DH_N"/>
</dbReference>
<dbReference type="FunFam" id="3.40.309.10:FF:000005">
    <property type="entry name" value="1-pyrroline-5-carboxylate dehydrogenase 1"/>
    <property type="match status" value="1"/>
</dbReference>
<dbReference type="Pfam" id="PF00171">
    <property type="entry name" value="Aldedh"/>
    <property type="match status" value="1"/>
</dbReference>
<evidence type="ECO:0000256" key="4">
    <source>
        <dbReference type="ARBA" id="ARBA00023027"/>
    </source>
</evidence>
<dbReference type="GO" id="GO:0010133">
    <property type="term" value="P:L-proline catabolic process to L-glutamate"/>
    <property type="evidence" value="ECO:0007669"/>
    <property type="project" value="InterPro"/>
</dbReference>
<dbReference type="Gene3D" id="3.40.605.10">
    <property type="entry name" value="Aldehyde Dehydrogenase, Chain A, domain 1"/>
    <property type="match status" value="1"/>
</dbReference>
<dbReference type="Gene3D" id="3.20.20.220">
    <property type="match status" value="1"/>
</dbReference>
<dbReference type="Pfam" id="PF01619">
    <property type="entry name" value="Pro_dh"/>
    <property type="match status" value="1"/>
</dbReference>
<dbReference type="GO" id="GO:0009898">
    <property type="term" value="C:cytoplasmic side of plasma membrane"/>
    <property type="evidence" value="ECO:0007669"/>
    <property type="project" value="TreeGrafter"/>
</dbReference>
<dbReference type="CDD" id="cd07124">
    <property type="entry name" value="ALDH_PutA-P5CDH-RocA"/>
    <property type="match status" value="1"/>
</dbReference>
<dbReference type="Gene3D" id="3.40.309.10">
    <property type="entry name" value="Aldehyde Dehydrogenase, Chain A, domain 2"/>
    <property type="match status" value="1"/>
</dbReference>
<evidence type="ECO:0000256" key="1">
    <source>
        <dbReference type="ARBA" id="ARBA00004786"/>
    </source>
</evidence>
<dbReference type="InterPro" id="IPR005932">
    <property type="entry name" value="RocA"/>
</dbReference>
<reference evidence="9" key="1">
    <citation type="submission" date="2018-06" db="EMBL/GenBank/DDBJ databases">
        <authorList>
            <person name="Zhirakovskaya E."/>
        </authorList>
    </citation>
    <scope>NUCLEOTIDE SEQUENCE</scope>
</reference>
<dbReference type="EC" id="1.2.1.88" evidence="2"/>
<dbReference type="InterPro" id="IPR025703">
    <property type="entry name" value="Bifunct_PutA"/>
</dbReference>
<evidence type="ECO:0000313" key="9">
    <source>
        <dbReference type="EMBL" id="VAW64709.1"/>
    </source>
</evidence>
<dbReference type="InterPro" id="IPR050485">
    <property type="entry name" value="Proline_metab_enzyme"/>
</dbReference>
<proteinExistence type="predicted"/>
<dbReference type="PROSITE" id="PS00070">
    <property type="entry name" value="ALDEHYDE_DEHYDR_CYS"/>
    <property type="match status" value="1"/>
</dbReference>
<evidence type="ECO:0000259" key="7">
    <source>
        <dbReference type="Pfam" id="PF01619"/>
    </source>
</evidence>
<feature type="domain" description="Proline dehydrogenase" evidence="7">
    <location>
        <begin position="132"/>
        <end position="433"/>
    </location>
</feature>
<comment type="catalytic activity">
    <reaction evidence="5">
        <text>L-glutamate 5-semialdehyde + NAD(+) + H2O = L-glutamate + NADH + 2 H(+)</text>
        <dbReference type="Rhea" id="RHEA:30235"/>
        <dbReference type="ChEBI" id="CHEBI:15377"/>
        <dbReference type="ChEBI" id="CHEBI:15378"/>
        <dbReference type="ChEBI" id="CHEBI:29985"/>
        <dbReference type="ChEBI" id="CHEBI:57540"/>
        <dbReference type="ChEBI" id="CHEBI:57945"/>
        <dbReference type="ChEBI" id="CHEBI:58066"/>
        <dbReference type="EC" id="1.2.1.88"/>
    </reaction>
</comment>
<name>A0A3B0XS55_9ZZZZ</name>
<dbReference type="NCBIfam" id="NF002852">
    <property type="entry name" value="PRK03137.1"/>
    <property type="match status" value="1"/>
</dbReference>